<comment type="similarity">
    <text evidence="2">Belongs to the bacterial solute-binding protein SsuA/TauA family.</text>
</comment>
<dbReference type="AlphaFoldDB" id="A0A2S9JBS7"/>
<dbReference type="EMBL" id="PVBT01000008">
    <property type="protein sequence ID" value="PRD50257.1"/>
    <property type="molecule type" value="Genomic_DNA"/>
</dbReference>
<dbReference type="SUPFAM" id="SSF53850">
    <property type="entry name" value="Periplasmic binding protein-like II"/>
    <property type="match status" value="1"/>
</dbReference>
<dbReference type="InterPro" id="IPR010067">
    <property type="entry name" value="ABC_SsuA_sub-bd"/>
</dbReference>
<evidence type="ECO:0000256" key="5">
    <source>
        <dbReference type="ARBA" id="ARBA00055538"/>
    </source>
</evidence>
<dbReference type="FunFam" id="3.40.190.10:FF:000050">
    <property type="entry name" value="Sulfonate ABC transporter substrate-binding protein"/>
    <property type="match status" value="1"/>
</dbReference>
<dbReference type="InterPro" id="IPR015168">
    <property type="entry name" value="SsuA/THI5"/>
</dbReference>
<dbReference type="Proteomes" id="UP000238563">
    <property type="component" value="Unassembled WGS sequence"/>
</dbReference>
<evidence type="ECO:0000256" key="6">
    <source>
        <dbReference type="ARBA" id="ARBA00070228"/>
    </source>
</evidence>
<dbReference type="InterPro" id="IPR001638">
    <property type="entry name" value="Solute-binding_3/MltF_N"/>
</dbReference>
<evidence type="ECO:0000256" key="7">
    <source>
        <dbReference type="SAM" id="SignalP"/>
    </source>
</evidence>
<proteinExistence type="inferred from homology"/>
<keyword evidence="3" id="KW-0813">Transport</keyword>
<evidence type="ECO:0000313" key="10">
    <source>
        <dbReference type="Proteomes" id="UP000238563"/>
    </source>
</evidence>
<dbReference type="PANTHER" id="PTHR30024:SF42">
    <property type="entry name" value="ALIPHATIC SULFONATES-BINDING PROTEIN-RELATED"/>
    <property type="match status" value="1"/>
</dbReference>
<dbReference type="GO" id="GO:0016020">
    <property type="term" value="C:membrane"/>
    <property type="evidence" value="ECO:0007669"/>
    <property type="project" value="InterPro"/>
</dbReference>
<dbReference type="RefSeq" id="WP_105737278.1">
    <property type="nucleotide sequence ID" value="NZ_PVBT01000008.1"/>
</dbReference>
<feature type="signal peptide" evidence="7">
    <location>
        <begin position="1"/>
        <end position="26"/>
    </location>
</feature>
<keyword evidence="4 7" id="KW-0732">Signal</keyword>
<feature type="chain" id="PRO_5015598825" description="Putative aliphatic sulfonates-binding protein" evidence="7">
    <location>
        <begin position="27"/>
        <end position="322"/>
    </location>
</feature>
<name>A0A2S9JBS7_9HYPH</name>
<keyword evidence="10" id="KW-1185">Reference proteome</keyword>
<reference evidence="9 10" key="1">
    <citation type="submission" date="2018-02" db="EMBL/GenBank/DDBJ databases">
        <title>The draft genome of Phyllobacterium myrsinacearum DSM5892.</title>
        <authorList>
            <person name="Li L."/>
            <person name="Liu L."/>
            <person name="Zhang X."/>
            <person name="Wang T."/>
        </authorList>
    </citation>
    <scope>NUCLEOTIDE SEQUENCE [LARGE SCALE GENOMIC DNA]</scope>
    <source>
        <strain evidence="9 10">DSM 5892</strain>
    </source>
</reference>
<feature type="domain" description="Solute-binding protein family 3/N-terminal" evidence="8">
    <location>
        <begin position="33"/>
        <end position="253"/>
    </location>
</feature>
<evidence type="ECO:0000259" key="8">
    <source>
        <dbReference type="SMART" id="SM00062"/>
    </source>
</evidence>
<accession>A0A2S9JBS7</accession>
<dbReference type="GO" id="GO:0042626">
    <property type="term" value="F:ATPase-coupled transmembrane transporter activity"/>
    <property type="evidence" value="ECO:0007669"/>
    <property type="project" value="InterPro"/>
</dbReference>
<comment type="subcellular location">
    <subcellularLocation>
        <location evidence="1">Periplasm</location>
    </subcellularLocation>
</comment>
<dbReference type="PANTHER" id="PTHR30024">
    <property type="entry name" value="ALIPHATIC SULFONATES-BINDING PROTEIN-RELATED"/>
    <property type="match status" value="1"/>
</dbReference>
<evidence type="ECO:0000256" key="4">
    <source>
        <dbReference type="ARBA" id="ARBA00022729"/>
    </source>
</evidence>
<dbReference type="Gene3D" id="3.40.190.10">
    <property type="entry name" value="Periplasmic binding protein-like II"/>
    <property type="match status" value="2"/>
</dbReference>
<dbReference type="SMART" id="SM00062">
    <property type="entry name" value="PBPb"/>
    <property type="match status" value="1"/>
</dbReference>
<comment type="caution">
    <text evidence="9">The sequence shown here is derived from an EMBL/GenBank/DDBJ whole genome shotgun (WGS) entry which is preliminary data.</text>
</comment>
<dbReference type="NCBIfam" id="TIGR01728">
    <property type="entry name" value="SsuA_fam"/>
    <property type="match status" value="1"/>
</dbReference>
<gene>
    <name evidence="9" type="ORF">C5750_23390</name>
</gene>
<sequence>MVTRRQTLSLMGAAAMTALVPLSGRAATPPLKALRIGWQKNGVLALAKGTGALENRFEARGIAVSWAEFSSGPPLLEALGAGAVDFGPTGDVPPLFAQAAGGNLLYAGTYRGSPDGSAILVRKDSPVNGLADLKGKRIAFKRGSSAHNFTVKALRSVGLSVNDITASDLSPPDAAAAFSSGQIDAWSIWDPYLAVAEKRPETRILATGRGIVDSWSYFLSNGDFAAAHGDILSDVLDELARVGRAAQDNLDETVIALSKITGVPEDIQRITLTREGVRLGDVTTVTPEAVAYQQALADEFYALKIIPRKLNVSDIVWKGRPS</sequence>
<evidence type="ECO:0000256" key="2">
    <source>
        <dbReference type="ARBA" id="ARBA00010742"/>
    </source>
</evidence>
<dbReference type="Pfam" id="PF09084">
    <property type="entry name" value="NMT1"/>
    <property type="match status" value="1"/>
</dbReference>
<evidence type="ECO:0000256" key="1">
    <source>
        <dbReference type="ARBA" id="ARBA00004418"/>
    </source>
</evidence>
<evidence type="ECO:0000313" key="9">
    <source>
        <dbReference type="EMBL" id="PRD50257.1"/>
    </source>
</evidence>
<evidence type="ECO:0000256" key="3">
    <source>
        <dbReference type="ARBA" id="ARBA00022448"/>
    </source>
</evidence>
<protein>
    <recommendedName>
        <fullName evidence="6">Putative aliphatic sulfonates-binding protein</fullName>
    </recommendedName>
</protein>
<organism evidence="9 10">
    <name type="scientific">Phyllobacterium myrsinacearum</name>
    <dbReference type="NCBI Taxonomy" id="28101"/>
    <lineage>
        <taxon>Bacteria</taxon>
        <taxon>Pseudomonadati</taxon>
        <taxon>Pseudomonadota</taxon>
        <taxon>Alphaproteobacteria</taxon>
        <taxon>Hyphomicrobiales</taxon>
        <taxon>Phyllobacteriaceae</taxon>
        <taxon>Phyllobacterium</taxon>
    </lineage>
</organism>
<dbReference type="OrthoDB" id="7374754at2"/>
<comment type="function">
    <text evidence="5">Part of a binding-protein-dependent transport system for aliphatic sulfonates. Putative binding protein.</text>
</comment>